<dbReference type="InterPro" id="IPR025852">
    <property type="entry name" value="SM_dom_ATX"/>
</dbReference>
<dbReference type="FunCoup" id="A0A251SD21">
    <property type="interactions" value="2159"/>
</dbReference>
<feature type="region of interest" description="Disordered" evidence="1">
    <location>
        <begin position="139"/>
        <end position="175"/>
    </location>
</feature>
<feature type="domain" description="Ataxin 2 SM" evidence="2">
    <location>
        <begin position="21"/>
        <end position="100"/>
    </location>
</feature>
<organism evidence="4 5">
    <name type="scientific">Helianthus annuus</name>
    <name type="common">Common sunflower</name>
    <dbReference type="NCBI Taxonomy" id="4232"/>
    <lineage>
        <taxon>Eukaryota</taxon>
        <taxon>Viridiplantae</taxon>
        <taxon>Streptophyta</taxon>
        <taxon>Embryophyta</taxon>
        <taxon>Tracheophyta</taxon>
        <taxon>Spermatophyta</taxon>
        <taxon>Magnoliopsida</taxon>
        <taxon>eudicotyledons</taxon>
        <taxon>Gunneridae</taxon>
        <taxon>Pentapetalae</taxon>
        <taxon>asterids</taxon>
        <taxon>campanulids</taxon>
        <taxon>Asterales</taxon>
        <taxon>Asteraceae</taxon>
        <taxon>Asteroideae</taxon>
        <taxon>Heliantheae alliance</taxon>
        <taxon>Heliantheae</taxon>
        <taxon>Helianthus</taxon>
    </lineage>
</organism>
<evidence type="ECO:0000313" key="5">
    <source>
        <dbReference type="Proteomes" id="UP000215914"/>
    </source>
</evidence>
<evidence type="ECO:0000313" key="4">
    <source>
        <dbReference type="EMBL" id="OTF96451.1"/>
    </source>
</evidence>
<dbReference type="EMBL" id="MNCJ02000330">
    <property type="protein sequence ID" value="KAF5766652.1"/>
    <property type="molecule type" value="Genomic_DNA"/>
</dbReference>
<dbReference type="Proteomes" id="UP000215914">
    <property type="component" value="Chromosome 15"/>
</dbReference>
<proteinExistence type="predicted"/>
<dbReference type="Pfam" id="PF14438">
    <property type="entry name" value="SM-ATX"/>
    <property type="match status" value="1"/>
</dbReference>
<feature type="compositionally biased region" description="Polar residues" evidence="1">
    <location>
        <begin position="139"/>
        <end position="162"/>
    </location>
</feature>
<dbReference type="GO" id="GO:0003729">
    <property type="term" value="F:mRNA binding"/>
    <property type="evidence" value="ECO:0000318"/>
    <property type="project" value="GO_Central"/>
</dbReference>
<sequence length="431" mass="45864">MGCRNGEEDRSSSSSGGIIVNDVLLLTSMCLIGLSVDVHIKDGSVYSGIFHTASVHHPYAIVLKRAKMTKKGSCNSNVANEEVIRTLIIQSEDLVQVVAKKVTIPADGFAGHGTGDETGAVACSFPSNGISLTESNKTMTGKSNVGQPHTNQTRCSSGTENGFANGCRPPVNTIRSTDTLEVKDIDAKDSTKKENCLKDPDDNRKYGNHTSSSAPSETVTTKISNSNPTTKEFKLNPGAKIFSPSFPNKRSATPQAMVTGTNLVYNPDTHPSGPQPEVEISPFAPRSVPVKFVPYAGNDVHHPPPIVGYMTNRSQPARYGSYHPVQTAPTYVQPSSQNVMVGRLGPVVYVHPVSQDMVPSTNSFSSVLTPHQLHVPKHQGTTAGQALQLSPFVGGGQAPPYVLPGHIPISQLPYPVISIPGSNGFLVSKFS</sequence>
<keyword evidence="5" id="KW-1185">Reference proteome</keyword>
<dbReference type="PANTHER" id="PTHR12854:SF12">
    <property type="entry name" value="POLYADENYLATE-BINDING PROTEIN INTERACTING PROTEIN"/>
    <property type="match status" value="1"/>
</dbReference>
<dbReference type="InParanoid" id="A0A251SD21"/>
<feature type="compositionally biased region" description="Basic and acidic residues" evidence="1">
    <location>
        <begin position="191"/>
        <end position="205"/>
    </location>
</feature>
<dbReference type="OrthoDB" id="2275718at2759"/>
<evidence type="ECO:0000259" key="2">
    <source>
        <dbReference type="Pfam" id="PF14438"/>
    </source>
</evidence>
<evidence type="ECO:0000313" key="3">
    <source>
        <dbReference type="EMBL" id="KAF5766652.1"/>
    </source>
</evidence>
<evidence type="ECO:0000256" key="1">
    <source>
        <dbReference type="SAM" id="MobiDB-lite"/>
    </source>
</evidence>
<dbReference type="OMA" id="QNVMVGR"/>
<feature type="region of interest" description="Disordered" evidence="1">
    <location>
        <begin position="191"/>
        <end position="229"/>
    </location>
</feature>
<dbReference type="InterPro" id="IPR045117">
    <property type="entry name" value="ATXN2-like"/>
</dbReference>
<dbReference type="EMBL" id="CM007904">
    <property type="protein sequence ID" value="OTF96451.1"/>
    <property type="molecule type" value="Genomic_DNA"/>
</dbReference>
<dbReference type="GO" id="GO:0010494">
    <property type="term" value="C:cytoplasmic stress granule"/>
    <property type="evidence" value="ECO:0000318"/>
    <property type="project" value="GO_Central"/>
</dbReference>
<dbReference type="AlphaFoldDB" id="A0A251SD21"/>
<feature type="compositionally biased region" description="Polar residues" evidence="1">
    <location>
        <begin position="208"/>
        <end position="229"/>
    </location>
</feature>
<dbReference type="GO" id="GO:0034063">
    <property type="term" value="P:stress granule assembly"/>
    <property type="evidence" value="ECO:0000318"/>
    <property type="project" value="GO_Central"/>
</dbReference>
<accession>A0A251SD21</accession>
<dbReference type="STRING" id="4232.A0A251SD21"/>
<dbReference type="PANTHER" id="PTHR12854">
    <property type="entry name" value="ATAXIN 2-RELATED"/>
    <property type="match status" value="1"/>
</dbReference>
<name>A0A251SD21_HELAN</name>
<gene>
    <name evidence="4" type="ORF">HannXRQ_Chr15g0494351</name>
    <name evidence="3" type="ORF">HanXRQr2_Chr15g0717871</name>
</gene>
<dbReference type="Gramene" id="mRNA:HanXRQr2_Chr15g0717871">
    <property type="protein sequence ID" value="mRNA:HanXRQr2_Chr15g0717871"/>
    <property type="gene ID" value="HanXRQr2_Chr15g0717871"/>
</dbReference>
<reference evidence="3 5" key="1">
    <citation type="journal article" date="2017" name="Nature">
        <title>The sunflower genome provides insights into oil metabolism, flowering and Asterid evolution.</title>
        <authorList>
            <person name="Badouin H."/>
            <person name="Gouzy J."/>
            <person name="Grassa C.J."/>
            <person name="Murat F."/>
            <person name="Staton S.E."/>
            <person name="Cottret L."/>
            <person name="Lelandais-Briere C."/>
            <person name="Owens G.L."/>
            <person name="Carrere S."/>
            <person name="Mayjonade B."/>
            <person name="Legrand L."/>
            <person name="Gill N."/>
            <person name="Kane N.C."/>
            <person name="Bowers J.E."/>
            <person name="Hubner S."/>
            <person name="Bellec A."/>
            <person name="Berard A."/>
            <person name="Berges H."/>
            <person name="Blanchet N."/>
            <person name="Boniface M.C."/>
            <person name="Brunel D."/>
            <person name="Catrice O."/>
            <person name="Chaidir N."/>
            <person name="Claudel C."/>
            <person name="Donnadieu C."/>
            <person name="Faraut T."/>
            <person name="Fievet G."/>
            <person name="Helmstetter N."/>
            <person name="King M."/>
            <person name="Knapp S.J."/>
            <person name="Lai Z."/>
            <person name="Le Paslier M.C."/>
            <person name="Lippi Y."/>
            <person name="Lorenzon L."/>
            <person name="Mandel J.R."/>
            <person name="Marage G."/>
            <person name="Marchand G."/>
            <person name="Marquand E."/>
            <person name="Bret-Mestries E."/>
            <person name="Morien E."/>
            <person name="Nambeesan S."/>
            <person name="Nguyen T."/>
            <person name="Pegot-Espagnet P."/>
            <person name="Pouilly N."/>
            <person name="Raftis F."/>
            <person name="Sallet E."/>
            <person name="Schiex T."/>
            <person name="Thomas J."/>
            <person name="Vandecasteele C."/>
            <person name="Vares D."/>
            <person name="Vear F."/>
            <person name="Vautrin S."/>
            <person name="Crespi M."/>
            <person name="Mangin B."/>
            <person name="Burke J.M."/>
            <person name="Salse J."/>
            <person name="Munos S."/>
            <person name="Vincourt P."/>
            <person name="Rieseberg L.H."/>
            <person name="Langlade N.B."/>
        </authorList>
    </citation>
    <scope>NUCLEOTIDE SEQUENCE [LARGE SCALE GENOMIC DNA]</scope>
    <source>
        <strain evidence="5">cv. SF193</strain>
        <tissue evidence="3">Leaves</tissue>
    </source>
</reference>
<reference evidence="4" key="2">
    <citation type="submission" date="2017-02" db="EMBL/GenBank/DDBJ databases">
        <title>Sunflower complete genome.</title>
        <authorList>
            <person name="Langlade N."/>
            <person name="Munos S."/>
        </authorList>
    </citation>
    <scope>NUCLEOTIDE SEQUENCE [LARGE SCALE GENOMIC DNA]</scope>
    <source>
        <tissue evidence="4">Leaves</tissue>
    </source>
</reference>
<protein>
    <submittedName>
        <fullName evidence="3">Ataxin 2, SM domain-containing protein</fullName>
    </submittedName>
</protein>
<reference evidence="3" key="3">
    <citation type="submission" date="2020-06" db="EMBL/GenBank/DDBJ databases">
        <title>Helianthus annuus Genome sequencing and assembly Release 2.</title>
        <authorList>
            <person name="Gouzy J."/>
            <person name="Langlade N."/>
            <person name="Munos S."/>
        </authorList>
    </citation>
    <scope>NUCLEOTIDE SEQUENCE</scope>
    <source>
        <tissue evidence="3">Leaves</tissue>
    </source>
</reference>